<accession>A0A151NCP1</accession>
<dbReference type="Pfam" id="PF21047">
    <property type="entry name" value="HEAT_Maestro"/>
    <property type="match status" value="1"/>
</dbReference>
<keyword evidence="1" id="KW-0732">Signal</keyword>
<dbReference type="Proteomes" id="UP000050525">
    <property type="component" value="Unassembled WGS sequence"/>
</dbReference>
<evidence type="ECO:0000313" key="3">
    <source>
        <dbReference type="EMBL" id="KYO34379.1"/>
    </source>
</evidence>
<sequence>MFTGVLAFAVQLLPQFEGSPDIPEVGDMAACLGLMINDPEEITSCKARAGMYLLTQILLHQRGKETQLEYKALMPMVSLQKPGPRCGARRCVPLCPFPAWEILWVSALMNLSFPPQRQLWPCSLC</sequence>
<protein>
    <recommendedName>
        <fullName evidence="2">Maestro-like HEAT-repeats domain-containing protein</fullName>
    </recommendedName>
</protein>
<feature type="domain" description="Maestro-like HEAT-repeats" evidence="2">
    <location>
        <begin position="5"/>
        <end position="68"/>
    </location>
</feature>
<dbReference type="AlphaFoldDB" id="A0A151NCP1"/>
<feature type="chain" id="PRO_5007585950" description="Maestro-like HEAT-repeats domain-containing protein" evidence="1">
    <location>
        <begin position="19"/>
        <end position="125"/>
    </location>
</feature>
<comment type="caution">
    <text evidence="3">The sequence shown here is derived from an EMBL/GenBank/DDBJ whole genome shotgun (WGS) entry which is preliminary data.</text>
</comment>
<evidence type="ECO:0000313" key="4">
    <source>
        <dbReference type="Proteomes" id="UP000050525"/>
    </source>
</evidence>
<name>A0A151NCP1_ALLMI</name>
<keyword evidence="4" id="KW-1185">Reference proteome</keyword>
<feature type="signal peptide" evidence="1">
    <location>
        <begin position="1"/>
        <end position="18"/>
    </location>
</feature>
<evidence type="ECO:0000259" key="2">
    <source>
        <dbReference type="Pfam" id="PF21047"/>
    </source>
</evidence>
<evidence type="ECO:0000256" key="1">
    <source>
        <dbReference type="SAM" id="SignalP"/>
    </source>
</evidence>
<dbReference type="EMBL" id="AKHW03003530">
    <property type="protein sequence ID" value="KYO34379.1"/>
    <property type="molecule type" value="Genomic_DNA"/>
</dbReference>
<organism evidence="3 4">
    <name type="scientific">Alligator mississippiensis</name>
    <name type="common">American alligator</name>
    <dbReference type="NCBI Taxonomy" id="8496"/>
    <lineage>
        <taxon>Eukaryota</taxon>
        <taxon>Metazoa</taxon>
        <taxon>Chordata</taxon>
        <taxon>Craniata</taxon>
        <taxon>Vertebrata</taxon>
        <taxon>Euteleostomi</taxon>
        <taxon>Archelosauria</taxon>
        <taxon>Archosauria</taxon>
        <taxon>Crocodylia</taxon>
        <taxon>Alligatoridae</taxon>
        <taxon>Alligatorinae</taxon>
        <taxon>Alligator</taxon>
    </lineage>
</organism>
<gene>
    <name evidence="3" type="ORF">Y1Q_0020605</name>
</gene>
<reference evidence="3 4" key="1">
    <citation type="journal article" date="2012" name="Genome Biol.">
        <title>Sequencing three crocodilian genomes to illuminate the evolution of archosaurs and amniotes.</title>
        <authorList>
            <person name="St John J.A."/>
            <person name="Braun E.L."/>
            <person name="Isberg S.R."/>
            <person name="Miles L.G."/>
            <person name="Chong A.Y."/>
            <person name="Gongora J."/>
            <person name="Dalzell P."/>
            <person name="Moran C."/>
            <person name="Bed'hom B."/>
            <person name="Abzhanov A."/>
            <person name="Burgess S.C."/>
            <person name="Cooksey A.M."/>
            <person name="Castoe T.A."/>
            <person name="Crawford N.G."/>
            <person name="Densmore L.D."/>
            <person name="Drew J.C."/>
            <person name="Edwards S.V."/>
            <person name="Faircloth B.C."/>
            <person name="Fujita M.K."/>
            <person name="Greenwold M.J."/>
            <person name="Hoffmann F.G."/>
            <person name="Howard J.M."/>
            <person name="Iguchi T."/>
            <person name="Janes D.E."/>
            <person name="Khan S.Y."/>
            <person name="Kohno S."/>
            <person name="de Koning A.J."/>
            <person name="Lance S.L."/>
            <person name="McCarthy F.M."/>
            <person name="McCormack J.E."/>
            <person name="Merchant M.E."/>
            <person name="Peterson D.G."/>
            <person name="Pollock D.D."/>
            <person name="Pourmand N."/>
            <person name="Raney B.J."/>
            <person name="Roessler K.A."/>
            <person name="Sanford J.R."/>
            <person name="Sawyer R.H."/>
            <person name="Schmidt C.J."/>
            <person name="Triplett E.W."/>
            <person name="Tuberville T.D."/>
            <person name="Venegas-Anaya M."/>
            <person name="Howard J.T."/>
            <person name="Jarvis E.D."/>
            <person name="Guillette L.J.Jr."/>
            <person name="Glenn T.C."/>
            <person name="Green R.E."/>
            <person name="Ray D.A."/>
        </authorList>
    </citation>
    <scope>NUCLEOTIDE SEQUENCE [LARGE SCALE GENOMIC DNA]</scope>
    <source>
        <strain evidence="3">KSC_2009_1</strain>
    </source>
</reference>
<proteinExistence type="predicted"/>
<dbReference type="InterPro" id="IPR048465">
    <property type="entry name" value="Maestro-like_HEAT"/>
</dbReference>